<keyword evidence="1" id="KW-0808">Transferase</keyword>
<keyword evidence="5" id="KW-1185">Reference proteome</keyword>
<dbReference type="InterPro" id="IPR036873">
    <property type="entry name" value="Rhodanese-like_dom_sf"/>
</dbReference>
<dbReference type="Pfam" id="PF00581">
    <property type="entry name" value="Rhodanese"/>
    <property type="match status" value="2"/>
</dbReference>
<dbReference type="SMART" id="SM00450">
    <property type="entry name" value="RHOD"/>
    <property type="match status" value="2"/>
</dbReference>
<dbReference type="EMBL" id="JAKRCV010000018">
    <property type="protein sequence ID" value="MCG7321790.1"/>
    <property type="molecule type" value="Genomic_DNA"/>
</dbReference>
<comment type="caution">
    <text evidence="4">The sequence shown here is derived from an EMBL/GenBank/DDBJ whole genome shotgun (WGS) entry which is preliminary data.</text>
</comment>
<accession>A0ABS9Q1N8</accession>
<reference evidence="4 5" key="1">
    <citation type="submission" date="2022-02" db="EMBL/GenBank/DDBJ databases">
        <title>Uncovering new skin microbiome diversity through culturing and metagenomics.</title>
        <authorList>
            <person name="Conlan S."/>
            <person name="Deming C."/>
            <person name="Nisc Comparative Sequencing Program N."/>
            <person name="Segre J.A."/>
        </authorList>
    </citation>
    <scope>NUCLEOTIDE SEQUENCE [LARGE SCALE GENOMIC DNA]</scope>
    <source>
        <strain evidence="4 5">ACRQZ</strain>
    </source>
</reference>
<evidence type="ECO:0000313" key="5">
    <source>
        <dbReference type="Proteomes" id="UP001521931"/>
    </source>
</evidence>
<name>A0ABS9Q1N8_9MICO</name>
<dbReference type="PANTHER" id="PTHR11364:SF27">
    <property type="entry name" value="SULFURTRANSFERASE"/>
    <property type="match status" value="1"/>
</dbReference>
<keyword evidence="2" id="KW-0677">Repeat</keyword>
<proteinExistence type="predicted"/>
<dbReference type="CDD" id="cd01449">
    <property type="entry name" value="TST_Repeat_2"/>
    <property type="match status" value="1"/>
</dbReference>
<evidence type="ECO:0000256" key="1">
    <source>
        <dbReference type="ARBA" id="ARBA00022679"/>
    </source>
</evidence>
<evidence type="ECO:0000259" key="3">
    <source>
        <dbReference type="PROSITE" id="PS50206"/>
    </source>
</evidence>
<organism evidence="4 5">
    <name type="scientific">Arsenicicoccus bolidensis</name>
    <dbReference type="NCBI Taxonomy" id="229480"/>
    <lineage>
        <taxon>Bacteria</taxon>
        <taxon>Bacillati</taxon>
        <taxon>Actinomycetota</taxon>
        <taxon>Actinomycetes</taxon>
        <taxon>Micrococcales</taxon>
        <taxon>Intrasporangiaceae</taxon>
        <taxon>Arsenicicoccus</taxon>
    </lineage>
</organism>
<dbReference type="PROSITE" id="PS50206">
    <property type="entry name" value="RHODANESE_3"/>
    <property type="match status" value="2"/>
</dbReference>
<evidence type="ECO:0000313" key="4">
    <source>
        <dbReference type="EMBL" id="MCG7321790.1"/>
    </source>
</evidence>
<gene>
    <name evidence="4" type="ORF">MHL29_07810</name>
</gene>
<dbReference type="InterPro" id="IPR045078">
    <property type="entry name" value="TST/MPST-like"/>
</dbReference>
<dbReference type="SUPFAM" id="SSF52821">
    <property type="entry name" value="Rhodanese/Cell cycle control phosphatase"/>
    <property type="match status" value="2"/>
</dbReference>
<evidence type="ECO:0000256" key="2">
    <source>
        <dbReference type="ARBA" id="ARBA00022737"/>
    </source>
</evidence>
<dbReference type="PANTHER" id="PTHR11364">
    <property type="entry name" value="THIOSULFATE SULFERTANSFERASE"/>
    <property type="match status" value="1"/>
</dbReference>
<feature type="domain" description="Rhodanese" evidence="3">
    <location>
        <begin position="172"/>
        <end position="285"/>
    </location>
</feature>
<dbReference type="CDD" id="cd01448">
    <property type="entry name" value="TST_Repeat_1"/>
    <property type="match status" value="1"/>
</dbReference>
<dbReference type="InterPro" id="IPR001763">
    <property type="entry name" value="Rhodanese-like_dom"/>
</dbReference>
<protein>
    <submittedName>
        <fullName evidence="4">Sulfurtransferase</fullName>
    </submittedName>
</protein>
<dbReference type="RefSeq" id="WP_239263674.1">
    <property type="nucleotide sequence ID" value="NZ_JAKRCV010000018.1"/>
</dbReference>
<sequence length="288" mass="30603">MTTTPLSRLPLISVHELGEALRAPVEHRPVVLDVRYAMGRSDGREQHAAGHVPGAAYVDLDTVLADIRPDGAGGRHPLPRPEQLQAGLRAAGVRRDRPVVVYDDWRSIAASRAWWLLRHAGHAEVSVLDGGWGAWQAANLPVETGEVTPEPGDVEVGPGALTVLDADQALRYAESGTLLDARPANRFKGQDETVDPVAGHIPGAVSLPALELVDAEGRFLPRDELLARFHRRDVHDGSTVGVYCGSGVQACHVALAAAAVGISDDLAVYAGSWSDYITDASRPVETGA</sequence>
<feature type="domain" description="Rhodanese" evidence="3">
    <location>
        <begin position="25"/>
        <end position="144"/>
    </location>
</feature>
<dbReference type="Proteomes" id="UP001521931">
    <property type="component" value="Unassembled WGS sequence"/>
</dbReference>
<dbReference type="Gene3D" id="3.40.250.10">
    <property type="entry name" value="Rhodanese-like domain"/>
    <property type="match status" value="2"/>
</dbReference>